<gene>
    <name evidence="3" type="ORF">FHU37_001010</name>
</gene>
<dbReference type="InterPro" id="IPR047757">
    <property type="entry name" value="AfsA-like"/>
</dbReference>
<protein>
    <recommendedName>
        <fullName evidence="2">A-factor biosynthesis hotdog domain-containing protein</fullName>
    </recommendedName>
</protein>
<dbReference type="Proteomes" id="UP000567795">
    <property type="component" value="Unassembled WGS sequence"/>
</dbReference>
<dbReference type="NCBIfam" id="NF041195">
    <property type="entry name" value="ScbA_BarX_GamBu"/>
    <property type="match status" value="1"/>
</dbReference>
<evidence type="ECO:0000313" key="3">
    <source>
        <dbReference type="EMBL" id="NYI04067.1"/>
    </source>
</evidence>
<proteinExistence type="predicted"/>
<feature type="region of interest" description="Disordered" evidence="1">
    <location>
        <begin position="325"/>
        <end position="344"/>
    </location>
</feature>
<evidence type="ECO:0000256" key="1">
    <source>
        <dbReference type="SAM" id="MobiDB-lite"/>
    </source>
</evidence>
<evidence type="ECO:0000313" key="4">
    <source>
        <dbReference type="Proteomes" id="UP000567795"/>
    </source>
</evidence>
<dbReference type="EMBL" id="JACBZD010000001">
    <property type="protein sequence ID" value="NYI04067.1"/>
    <property type="molecule type" value="Genomic_DNA"/>
</dbReference>
<organism evidence="3 4">
    <name type="scientific">Allostreptomyces psammosilenae</name>
    <dbReference type="NCBI Taxonomy" id="1892865"/>
    <lineage>
        <taxon>Bacteria</taxon>
        <taxon>Bacillati</taxon>
        <taxon>Actinomycetota</taxon>
        <taxon>Actinomycetes</taxon>
        <taxon>Kitasatosporales</taxon>
        <taxon>Streptomycetaceae</taxon>
        <taxon>Allostreptomyces</taxon>
    </lineage>
</organism>
<name>A0A852ZRG2_9ACTN</name>
<dbReference type="AlphaFoldDB" id="A0A852ZRG2"/>
<feature type="domain" description="A-factor biosynthesis hotdog" evidence="2">
    <location>
        <begin position="27"/>
        <end position="165"/>
    </location>
</feature>
<reference evidence="3 4" key="1">
    <citation type="submission" date="2020-07" db="EMBL/GenBank/DDBJ databases">
        <title>Sequencing the genomes of 1000 actinobacteria strains.</title>
        <authorList>
            <person name="Klenk H.-P."/>
        </authorList>
    </citation>
    <scope>NUCLEOTIDE SEQUENCE [LARGE SCALE GENOMIC DNA]</scope>
    <source>
        <strain evidence="3 4">DSM 42178</strain>
    </source>
</reference>
<dbReference type="InterPro" id="IPR005509">
    <property type="entry name" value="AfsA_hotdog_dom"/>
</dbReference>
<feature type="domain" description="A-factor biosynthesis hotdog" evidence="2">
    <location>
        <begin position="203"/>
        <end position="322"/>
    </location>
</feature>
<dbReference type="GO" id="GO:0016740">
    <property type="term" value="F:transferase activity"/>
    <property type="evidence" value="ECO:0007669"/>
    <property type="project" value="InterPro"/>
</dbReference>
<evidence type="ECO:0000259" key="2">
    <source>
        <dbReference type="Pfam" id="PF03756"/>
    </source>
</evidence>
<keyword evidence="4" id="KW-1185">Reference proteome</keyword>
<dbReference type="RefSeq" id="WP_179813031.1">
    <property type="nucleotide sequence ID" value="NZ_JACBZD010000001.1"/>
</dbReference>
<comment type="caution">
    <text evidence="3">The sequence shown here is derived from an EMBL/GenBank/DDBJ whole genome shotgun (WGS) entry which is preliminary data.</text>
</comment>
<accession>A0A852ZRG2</accession>
<sequence>MTTTRDTPAAAPEPPPPSFTRTIERQLVHRAAVSEVFVTDLLPFDGTRYLAGAQLPLAHGYYGDHPRRPAGYDFLLLLEAARQASTAAGHQGLGIPMDCAFLVNSWSIRLDGGTPPPVGARPGELHLRGDGRRVQARGGRLRGAVFDVDLGMAGRPVGRVHIDTSVTSGEDYHKLRFLQRGSTPPLTEQLRGRLRSRPADAAAVGRANPVNVVLGEPAHTGEETSAQVEPRYDNSALFDHTYDHVPAMVLCEAARQLAHLGGVPVGTAVTGCQARFLRFAELDSALVATGRPGVNPGEAAPDAYHVTFRQDGADIARIDLTFERTATTGARPDPAQTTDRKARS</sequence>
<dbReference type="Pfam" id="PF03756">
    <property type="entry name" value="AfsA"/>
    <property type="match status" value="2"/>
</dbReference>